<sequence>MDPTYYPNSDEFNPSRWNVSCITNLSISCRLDRVNPDCPITSLPSPKPKDNCLAKVIKVSSA</sequence>
<dbReference type="EMBL" id="PSQE01000001">
    <property type="protein sequence ID" value="RHN78089.1"/>
    <property type="molecule type" value="Genomic_DNA"/>
</dbReference>
<dbReference type="Gramene" id="rna1604">
    <property type="protein sequence ID" value="RHN78089.1"/>
    <property type="gene ID" value="gene1604"/>
</dbReference>
<comment type="caution">
    <text evidence="1">The sequence shown here is derived from an EMBL/GenBank/DDBJ whole genome shotgun (WGS) entry which is preliminary data.</text>
</comment>
<dbReference type="EC" id="1.14.14.152" evidence="1"/>
<accession>A0A396JIM9</accession>
<dbReference type="Proteomes" id="UP000265566">
    <property type="component" value="Chromosome 1"/>
</dbReference>
<evidence type="ECO:0000313" key="1">
    <source>
        <dbReference type="EMBL" id="RHN78089.1"/>
    </source>
</evidence>
<protein>
    <submittedName>
        <fullName evidence="1">Putative beta-amyrin 11-oxidase</fullName>
        <ecNumber evidence="1">1.14.14.152</ecNumber>
    </submittedName>
</protein>
<keyword evidence="1" id="KW-0560">Oxidoreductase</keyword>
<reference evidence="2" key="1">
    <citation type="journal article" date="2018" name="Nat. Plants">
        <title>Whole-genome landscape of Medicago truncatula symbiotic genes.</title>
        <authorList>
            <person name="Pecrix Y."/>
            <person name="Staton S.E."/>
            <person name="Sallet E."/>
            <person name="Lelandais-Briere C."/>
            <person name="Moreau S."/>
            <person name="Carrere S."/>
            <person name="Blein T."/>
            <person name="Jardinaud M.F."/>
            <person name="Latrasse D."/>
            <person name="Zouine M."/>
            <person name="Zahm M."/>
            <person name="Kreplak J."/>
            <person name="Mayjonade B."/>
            <person name="Satge C."/>
            <person name="Perez M."/>
            <person name="Cauet S."/>
            <person name="Marande W."/>
            <person name="Chantry-Darmon C."/>
            <person name="Lopez-Roques C."/>
            <person name="Bouchez O."/>
            <person name="Berard A."/>
            <person name="Debelle F."/>
            <person name="Munos S."/>
            <person name="Bendahmane A."/>
            <person name="Berges H."/>
            <person name="Niebel A."/>
            <person name="Buitink J."/>
            <person name="Frugier F."/>
            <person name="Benhamed M."/>
            <person name="Crespi M."/>
            <person name="Gouzy J."/>
            <person name="Gamas P."/>
        </authorList>
    </citation>
    <scope>NUCLEOTIDE SEQUENCE [LARGE SCALE GENOMIC DNA]</scope>
    <source>
        <strain evidence="2">cv. Jemalong A17</strain>
    </source>
</reference>
<evidence type="ECO:0000313" key="2">
    <source>
        <dbReference type="Proteomes" id="UP000265566"/>
    </source>
</evidence>
<dbReference type="GO" id="GO:0102289">
    <property type="term" value="F:beta-amyrin 11-oxidase activity"/>
    <property type="evidence" value="ECO:0007669"/>
    <property type="project" value="UniProtKB-EC"/>
</dbReference>
<dbReference type="AlphaFoldDB" id="A0A396JIM9"/>
<proteinExistence type="predicted"/>
<name>A0A396JIM9_MEDTR</name>
<gene>
    <name evidence="1" type="ORF">MtrunA17_Chr1g0161681</name>
</gene>
<organism evidence="1 2">
    <name type="scientific">Medicago truncatula</name>
    <name type="common">Barrel medic</name>
    <name type="synonym">Medicago tribuloides</name>
    <dbReference type="NCBI Taxonomy" id="3880"/>
    <lineage>
        <taxon>Eukaryota</taxon>
        <taxon>Viridiplantae</taxon>
        <taxon>Streptophyta</taxon>
        <taxon>Embryophyta</taxon>
        <taxon>Tracheophyta</taxon>
        <taxon>Spermatophyta</taxon>
        <taxon>Magnoliopsida</taxon>
        <taxon>eudicotyledons</taxon>
        <taxon>Gunneridae</taxon>
        <taxon>Pentapetalae</taxon>
        <taxon>rosids</taxon>
        <taxon>fabids</taxon>
        <taxon>Fabales</taxon>
        <taxon>Fabaceae</taxon>
        <taxon>Papilionoideae</taxon>
        <taxon>50 kb inversion clade</taxon>
        <taxon>NPAAA clade</taxon>
        <taxon>Hologalegina</taxon>
        <taxon>IRL clade</taxon>
        <taxon>Trifolieae</taxon>
        <taxon>Medicago</taxon>
    </lineage>
</organism>